<evidence type="ECO:0008006" key="3">
    <source>
        <dbReference type="Google" id="ProtNLM"/>
    </source>
</evidence>
<proteinExistence type="predicted"/>
<dbReference type="InterPro" id="IPR016024">
    <property type="entry name" value="ARM-type_fold"/>
</dbReference>
<dbReference type="SUPFAM" id="SSF48371">
    <property type="entry name" value="ARM repeat"/>
    <property type="match status" value="1"/>
</dbReference>
<dbReference type="Proteomes" id="UP001206067">
    <property type="component" value="Unassembled WGS sequence"/>
</dbReference>
<name>A0ABT1XP72_9SPHN</name>
<dbReference type="RefSeq" id="WP_257594788.1">
    <property type="nucleotide sequence ID" value="NZ_JANKHH010000003.1"/>
</dbReference>
<evidence type="ECO:0000313" key="1">
    <source>
        <dbReference type="EMBL" id="MCR2833017.1"/>
    </source>
</evidence>
<reference evidence="1 2" key="1">
    <citation type="submission" date="2022-08" db="EMBL/GenBank/DDBJ databases">
        <title>Polyphasic taxonomy analysis of Qipengyuania sp.RS5-5.</title>
        <authorList>
            <person name="Xamxidin M."/>
            <person name="Wu M."/>
        </authorList>
    </citation>
    <scope>NUCLEOTIDE SEQUENCE [LARGE SCALE GENOMIC DNA]</scope>
    <source>
        <strain evidence="1 2">RS5-5</strain>
    </source>
</reference>
<accession>A0ABT1XP72</accession>
<dbReference type="EMBL" id="JANKHH010000003">
    <property type="protein sequence ID" value="MCR2833017.1"/>
    <property type="molecule type" value="Genomic_DNA"/>
</dbReference>
<gene>
    <name evidence="1" type="ORF">NSO95_03590</name>
</gene>
<comment type="caution">
    <text evidence="1">The sequence shown here is derived from an EMBL/GenBank/DDBJ whole genome shotgun (WGS) entry which is preliminary data.</text>
</comment>
<keyword evidence="2" id="KW-1185">Reference proteome</keyword>
<evidence type="ECO:0000313" key="2">
    <source>
        <dbReference type="Proteomes" id="UP001206067"/>
    </source>
</evidence>
<organism evidence="1 2">
    <name type="scientific">Parerythrobacter lacustris</name>
    <dbReference type="NCBI Taxonomy" id="2969984"/>
    <lineage>
        <taxon>Bacteria</taxon>
        <taxon>Pseudomonadati</taxon>
        <taxon>Pseudomonadota</taxon>
        <taxon>Alphaproteobacteria</taxon>
        <taxon>Sphingomonadales</taxon>
        <taxon>Erythrobacteraceae</taxon>
        <taxon>Parerythrobacter</taxon>
    </lineage>
</organism>
<protein>
    <recommendedName>
        <fullName evidence="3">HEAT repeat domain-containing protein</fullName>
    </recommendedName>
</protein>
<sequence length="340" mass="38039">MPKVLSPLLLAAIERYSAAREARTDLAKPIVDFIAATGDQSPASIADADGAIASAARLWSWSRKLSWFERNVFGKRADRDLLDEVPGLAYLFLFHKNGFLRQAALERISGPISNAFLVAALAWRRNDWVDQVRASAKACMDRCLPSTSPDVLAEFFLETAGPRSTWRRWSDAQRQSMDALLARPEVAAEIVAQLLMQRDGPLPSWLRYLLRYEWIDPYLKILASEAKIPGVRAVALQALAYGFARSTDGSRQRFWIDKPMGIIGWRPHVQQRALTIHSDRSEAIRSGLQDCSTAVRKVALEAIMDRASDDTELVALAEPFLNDRSACIRSKAAFIVERVK</sequence>